<evidence type="ECO:0000259" key="1">
    <source>
        <dbReference type="Pfam" id="PF07589"/>
    </source>
</evidence>
<reference evidence="2 3" key="1">
    <citation type="journal article" date="2020" name="ISME J.">
        <title>Comparative genomics reveals insights into cyanobacterial evolution and habitat adaptation.</title>
        <authorList>
            <person name="Chen M.Y."/>
            <person name="Teng W.K."/>
            <person name="Zhao L."/>
            <person name="Hu C.X."/>
            <person name="Zhou Y.K."/>
            <person name="Han B.P."/>
            <person name="Song L.R."/>
            <person name="Shu W.S."/>
        </authorList>
    </citation>
    <scope>NUCLEOTIDE SEQUENCE [LARGE SCALE GENOMIC DNA]</scope>
    <source>
        <strain evidence="2 3">FACHB-3921</strain>
    </source>
</reference>
<gene>
    <name evidence="2" type="ORF">H6G14_24950</name>
</gene>
<proteinExistence type="predicted"/>
<feature type="domain" description="Ice-binding protein C-terminal" evidence="1">
    <location>
        <begin position="171"/>
        <end position="194"/>
    </location>
</feature>
<accession>A0ABR8BKM8</accession>
<evidence type="ECO:0000313" key="3">
    <source>
        <dbReference type="Proteomes" id="UP000621307"/>
    </source>
</evidence>
<protein>
    <submittedName>
        <fullName evidence="2">PEP-CTERM sorting domain-containing protein</fullName>
    </submittedName>
</protein>
<dbReference type="NCBIfam" id="TIGR04155">
    <property type="entry name" value="cyano_PEP"/>
    <property type="match status" value="1"/>
</dbReference>
<dbReference type="InterPro" id="IPR026374">
    <property type="entry name" value="Cyano_PEP"/>
</dbReference>
<name>A0ABR8BKM8_9NOSO</name>
<dbReference type="InterPro" id="IPR013424">
    <property type="entry name" value="Ice-binding_C"/>
</dbReference>
<dbReference type="RefSeq" id="WP_190570679.1">
    <property type="nucleotide sequence ID" value="NZ_JACJQL010000054.1"/>
</dbReference>
<organism evidence="2 3">
    <name type="scientific">Nostoc parmelioides FACHB-3921</name>
    <dbReference type="NCBI Taxonomy" id="2692909"/>
    <lineage>
        <taxon>Bacteria</taxon>
        <taxon>Bacillati</taxon>
        <taxon>Cyanobacteriota</taxon>
        <taxon>Cyanophyceae</taxon>
        <taxon>Nostocales</taxon>
        <taxon>Nostocaceae</taxon>
        <taxon>Nostoc</taxon>
    </lineage>
</organism>
<dbReference type="Proteomes" id="UP000621307">
    <property type="component" value="Unassembled WGS sequence"/>
</dbReference>
<dbReference type="Pfam" id="PF07589">
    <property type="entry name" value="PEP-CTERM"/>
    <property type="match status" value="1"/>
</dbReference>
<dbReference type="EMBL" id="JACJQL010000054">
    <property type="protein sequence ID" value="MBD2254496.1"/>
    <property type="molecule type" value="Genomic_DNA"/>
</dbReference>
<comment type="caution">
    <text evidence="2">The sequence shown here is derived from an EMBL/GenBank/DDBJ whole genome shotgun (WGS) entry which is preliminary data.</text>
</comment>
<dbReference type="NCBIfam" id="TIGR02595">
    <property type="entry name" value="PEP_CTERM"/>
    <property type="match status" value="1"/>
</dbReference>
<evidence type="ECO:0000313" key="2">
    <source>
        <dbReference type="EMBL" id="MBD2254496.1"/>
    </source>
</evidence>
<keyword evidence="3" id="KW-1185">Reference proteome</keyword>
<sequence length="203" mass="20482">MKVSTILPVLSAIALAPIAVGLLEAPASAITFVLSGVDFPPPGTAGGTATGSFEYNPTSNLLSSWNLNTTAGAVSAFNYTTATSSGDAPSSVGFVSGLQDQVFFFESNTTTQALAIFVRPLIGAGVNNTIGATYDVFVGEGAISDLDSVFGNLIAGTTSAGFRVSTGTLTAVPEPITMAGLALGSGFGVLLRRKYKKSASVSN</sequence>